<comment type="caution">
    <text evidence="5">The sequence shown here is derived from an EMBL/GenBank/DDBJ whole genome shotgun (WGS) entry which is preliminary data.</text>
</comment>
<keyword evidence="2" id="KW-0560">Oxidoreductase</keyword>
<sequence>MASIATPTEPRASAVHGTDPSLIAKYSTQGPRYTSYPTALEFSEQFTVADYEQHLNTARNDAAPLSLYVHVPFCRWLCYYCGCNKVVTKKSGAGREYLDHIAIEIALLSERIGNTRQVSQLHFGGGTPTYLDDAELTELIHLLASHFNLGDGKEREYSIEIDPRTVTPDRLALLRGLGFNRLSFGI</sequence>
<dbReference type="EMBL" id="JAHWDQ010000007">
    <property type="protein sequence ID" value="MBW2942663.1"/>
    <property type="molecule type" value="Genomic_DNA"/>
</dbReference>
<dbReference type="PANTHER" id="PTHR13932">
    <property type="entry name" value="COPROPORPHYRINIGEN III OXIDASE"/>
    <property type="match status" value="1"/>
</dbReference>
<dbReference type="Pfam" id="PF04055">
    <property type="entry name" value="Radical_SAM"/>
    <property type="match status" value="1"/>
</dbReference>
<dbReference type="PANTHER" id="PTHR13932:SF6">
    <property type="entry name" value="OXYGEN-INDEPENDENT COPROPORPHYRINOGEN III OXIDASE"/>
    <property type="match status" value="1"/>
</dbReference>
<evidence type="ECO:0000259" key="4">
    <source>
        <dbReference type="Pfam" id="PF04055"/>
    </source>
</evidence>
<evidence type="ECO:0000256" key="2">
    <source>
        <dbReference type="ARBA" id="ARBA00023002"/>
    </source>
</evidence>
<dbReference type="CDD" id="cd01335">
    <property type="entry name" value="Radical_SAM"/>
    <property type="match status" value="1"/>
</dbReference>
<evidence type="ECO:0000313" key="6">
    <source>
        <dbReference type="Proteomes" id="UP001166291"/>
    </source>
</evidence>
<feature type="domain" description="Radical SAM core" evidence="4">
    <location>
        <begin position="68"/>
        <end position="186"/>
    </location>
</feature>
<dbReference type="InterPro" id="IPR007197">
    <property type="entry name" value="rSAM"/>
</dbReference>
<dbReference type="Proteomes" id="UP001166291">
    <property type="component" value="Unassembled WGS sequence"/>
</dbReference>
<dbReference type="InterPro" id="IPR034505">
    <property type="entry name" value="Coproporphyrinogen-III_oxidase"/>
</dbReference>
<dbReference type="RefSeq" id="WP_219044909.1">
    <property type="nucleotide sequence ID" value="NZ_JAHWDQ010000007.1"/>
</dbReference>
<reference evidence="5" key="1">
    <citation type="submission" date="2021-07" db="EMBL/GenBank/DDBJ databases">
        <title>Zhongshania sp. CAU 1632 isolated from seawater.</title>
        <authorList>
            <person name="Kim W."/>
        </authorList>
    </citation>
    <scope>NUCLEOTIDE SEQUENCE</scope>
    <source>
        <strain evidence="5">CAU 1632</strain>
    </source>
</reference>
<accession>A0ABS6VWH8</accession>
<gene>
    <name evidence="5" type="ORF">KXJ70_17830</name>
</gene>
<dbReference type="SFLD" id="SFLDS00029">
    <property type="entry name" value="Radical_SAM"/>
    <property type="match status" value="1"/>
</dbReference>
<proteinExistence type="predicted"/>
<protein>
    <recommendedName>
        <fullName evidence="1">Oxygen-independent coproporphyrinogen III oxidase</fullName>
    </recommendedName>
    <alternativeName>
        <fullName evidence="3">Coproporphyrinogen III dehydrogenase</fullName>
    </alternativeName>
</protein>
<evidence type="ECO:0000313" key="5">
    <source>
        <dbReference type="EMBL" id="MBW2942663.1"/>
    </source>
</evidence>
<keyword evidence="6" id="KW-1185">Reference proteome</keyword>
<organism evidence="5 6">
    <name type="scientific">Zhongshania aquimaris</name>
    <dbReference type="NCBI Taxonomy" id="2857107"/>
    <lineage>
        <taxon>Bacteria</taxon>
        <taxon>Pseudomonadati</taxon>
        <taxon>Pseudomonadota</taxon>
        <taxon>Gammaproteobacteria</taxon>
        <taxon>Cellvibrionales</taxon>
        <taxon>Spongiibacteraceae</taxon>
        <taxon>Zhongshania</taxon>
    </lineage>
</organism>
<evidence type="ECO:0000256" key="1">
    <source>
        <dbReference type="ARBA" id="ARBA00020156"/>
    </source>
</evidence>
<name>A0ABS6VWH8_9GAMM</name>
<evidence type="ECO:0000256" key="3">
    <source>
        <dbReference type="ARBA" id="ARBA00030263"/>
    </source>
</evidence>